<keyword evidence="9" id="KW-0411">Iron-sulfur</keyword>
<dbReference type="Pfam" id="PF07992">
    <property type="entry name" value="Pyr_redox_2"/>
    <property type="match status" value="1"/>
</dbReference>
<evidence type="ECO:0000259" key="11">
    <source>
        <dbReference type="Pfam" id="PF07992"/>
    </source>
</evidence>
<dbReference type="PRINTS" id="PR00368">
    <property type="entry name" value="FADPNR"/>
</dbReference>
<evidence type="ECO:0000256" key="6">
    <source>
        <dbReference type="ARBA" id="ARBA00022723"/>
    </source>
</evidence>
<evidence type="ECO:0000256" key="7">
    <source>
        <dbReference type="ARBA" id="ARBA00023002"/>
    </source>
</evidence>
<dbReference type="InterPro" id="IPR051793">
    <property type="entry name" value="NADH:flavin_oxidoreductase"/>
</dbReference>
<feature type="domain" description="NADH:flavin oxidoreductase/NADH oxidase N-terminal" evidence="10">
    <location>
        <begin position="2"/>
        <end position="335"/>
    </location>
</feature>
<proteinExistence type="inferred from homology"/>
<dbReference type="Gene3D" id="3.40.50.720">
    <property type="entry name" value="NAD(P)-binding Rossmann-like Domain"/>
    <property type="match status" value="1"/>
</dbReference>
<feature type="domain" description="FAD/NAD(P)-binding" evidence="11">
    <location>
        <begin position="383"/>
        <end position="480"/>
    </location>
</feature>
<keyword evidence="7" id="KW-0560">Oxidoreductase</keyword>
<organism evidence="12 13">
    <name type="scientific">Aromatoleum diolicum</name>
    <dbReference type="NCBI Taxonomy" id="75796"/>
    <lineage>
        <taxon>Bacteria</taxon>
        <taxon>Pseudomonadati</taxon>
        <taxon>Pseudomonadota</taxon>
        <taxon>Betaproteobacteria</taxon>
        <taxon>Rhodocyclales</taxon>
        <taxon>Rhodocyclaceae</taxon>
        <taxon>Aromatoleum</taxon>
    </lineage>
</organism>
<accession>A0ABX1Q934</accession>
<dbReference type="PANTHER" id="PTHR42917">
    <property type="entry name" value="2,4-DIENOYL-COA REDUCTASE"/>
    <property type="match status" value="1"/>
</dbReference>
<keyword evidence="6" id="KW-0479">Metal-binding</keyword>
<dbReference type="SUPFAM" id="SSF51905">
    <property type="entry name" value="FAD/NAD(P)-binding domain"/>
    <property type="match status" value="1"/>
</dbReference>
<keyword evidence="5" id="KW-0288">FMN</keyword>
<reference evidence="12 13" key="1">
    <citation type="submission" date="2019-12" db="EMBL/GenBank/DDBJ databases">
        <title>Comparative genomics gives insights into the taxonomy of the Azoarcus-Aromatoleum group and reveals separate origins of nif in the plant-associated Azoarcus and non-plant-associated Aromatoleum sub-groups.</title>
        <authorList>
            <person name="Lafos M."/>
            <person name="Maluk M."/>
            <person name="Batista M."/>
            <person name="Junghare M."/>
            <person name="Carmona M."/>
            <person name="Faoro H."/>
            <person name="Cruz L.M."/>
            <person name="Battistoni F."/>
            <person name="De Souza E."/>
            <person name="Pedrosa F."/>
            <person name="Chen W.-M."/>
            <person name="Poole P.S."/>
            <person name="Dixon R.A."/>
            <person name="James E.K."/>
        </authorList>
    </citation>
    <scope>NUCLEOTIDE SEQUENCE [LARGE SCALE GENOMIC DNA]</scope>
    <source>
        <strain evidence="12 13">22Lin</strain>
    </source>
</reference>
<comment type="similarity">
    <text evidence="3">In the N-terminal section; belongs to the NADH:flavin oxidoreductase/NADH oxidase family.</text>
</comment>
<dbReference type="EMBL" id="WTVQ01000003">
    <property type="protein sequence ID" value="NMG73694.1"/>
    <property type="molecule type" value="Genomic_DNA"/>
</dbReference>
<gene>
    <name evidence="12" type="ORF">GPA25_02865</name>
</gene>
<dbReference type="Pfam" id="PF00724">
    <property type="entry name" value="Oxidored_FMN"/>
    <property type="match status" value="1"/>
</dbReference>
<evidence type="ECO:0000256" key="2">
    <source>
        <dbReference type="ARBA" id="ARBA00001966"/>
    </source>
</evidence>
<dbReference type="RefSeq" id="WP_169258838.1">
    <property type="nucleotide sequence ID" value="NZ_WTVQ01000003.1"/>
</dbReference>
<keyword evidence="8" id="KW-0408">Iron</keyword>
<protein>
    <submittedName>
        <fullName evidence="12">NAD(P)-binding protein</fullName>
    </submittedName>
</protein>
<keyword evidence="13" id="KW-1185">Reference proteome</keyword>
<dbReference type="InterPro" id="IPR013785">
    <property type="entry name" value="Aldolase_TIM"/>
</dbReference>
<evidence type="ECO:0000313" key="13">
    <source>
        <dbReference type="Proteomes" id="UP000648984"/>
    </source>
</evidence>
<dbReference type="PANTHER" id="PTHR42917:SF2">
    <property type="entry name" value="2,4-DIENOYL-COA REDUCTASE [(2E)-ENOYL-COA-PRODUCING]"/>
    <property type="match status" value="1"/>
</dbReference>
<dbReference type="Gene3D" id="3.20.20.70">
    <property type="entry name" value="Aldolase class I"/>
    <property type="match status" value="1"/>
</dbReference>
<comment type="caution">
    <text evidence="12">The sequence shown here is derived from an EMBL/GenBank/DDBJ whole genome shotgun (WGS) entry which is preliminary data.</text>
</comment>
<sequence length="652" mass="71075">MKLLSPLKIGPIEVKNRVVSTAHSAFTDFFQPGATGERYMAYQERRAEGGCGLIILTAMHVHHTSQIPTHYVYEERDIAGKFQQISERLHRHGAKVISQLFHFGVQFKSDARDDLSPLWGFSGTASLEGEASHEMTDAEIEEVIDAFAKTASIAVKNGIDGVELHGAHGYLIQQSFSPFANRRTDRWGEYLYFAKTLAKRVRAAIGPDKVMGFRISIDDFLRPQDGGVGHEQLCQIAADMMATGLFDYLNHSEGKGGADYARAVGSYRHPMGEWLPLTRSLRQAVGGEVPLIGVGKIVTADHAEQALQAGDCDLVGMTRAQISDPDLVRKVMTGQQHRIRVCTGANQGCIDRTSTLPITCIHNPEVGEENRFKALDIPIAKSKKVLVIGGGPAGMKAAEIAARRGHDVTLADAGNRLGGRLNLLEKVGDASNLLAAISWVEQELSILKVKVLPQTLVDEAFVRVFKPDAIVVATGARPSIELDVENDASIPVISSDDAVQGLFDGNKFDMKGTRALLVDRRANYETALVVEALVRQGSRVTVITPFMHFGVNIGFTHLTDYLRLLPEWKVEVHATTALQRIEGGQVCFRNGFSGAETLAEFDFIVAGVHAKPRNELVQRLSALAPTKTAGDVVAPRSALEAFREGDRCGRTV</sequence>
<dbReference type="InterPro" id="IPR023753">
    <property type="entry name" value="FAD/NAD-binding_dom"/>
</dbReference>
<evidence type="ECO:0000256" key="4">
    <source>
        <dbReference type="ARBA" id="ARBA00022630"/>
    </source>
</evidence>
<comment type="cofactor">
    <cofactor evidence="2">
        <name>[4Fe-4S] cluster</name>
        <dbReference type="ChEBI" id="CHEBI:49883"/>
    </cofactor>
</comment>
<dbReference type="InterPro" id="IPR001155">
    <property type="entry name" value="OxRdtase_FMN_N"/>
</dbReference>
<dbReference type="Proteomes" id="UP000648984">
    <property type="component" value="Unassembled WGS sequence"/>
</dbReference>
<dbReference type="PRINTS" id="PR00411">
    <property type="entry name" value="PNDRDTASEI"/>
</dbReference>
<evidence type="ECO:0000256" key="9">
    <source>
        <dbReference type="ARBA" id="ARBA00023014"/>
    </source>
</evidence>
<evidence type="ECO:0000256" key="8">
    <source>
        <dbReference type="ARBA" id="ARBA00023004"/>
    </source>
</evidence>
<evidence type="ECO:0000256" key="3">
    <source>
        <dbReference type="ARBA" id="ARBA00011048"/>
    </source>
</evidence>
<evidence type="ECO:0000256" key="1">
    <source>
        <dbReference type="ARBA" id="ARBA00001917"/>
    </source>
</evidence>
<name>A0ABX1Q934_9RHOO</name>
<comment type="cofactor">
    <cofactor evidence="1">
        <name>FMN</name>
        <dbReference type="ChEBI" id="CHEBI:58210"/>
    </cofactor>
</comment>
<keyword evidence="4" id="KW-0285">Flavoprotein</keyword>
<evidence type="ECO:0000256" key="5">
    <source>
        <dbReference type="ARBA" id="ARBA00022643"/>
    </source>
</evidence>
<evidence type="ECO:0000313" key="12">
    <source>
        <dbReference type="EMBL" id="NMG73694.1"/>
    </source>
</evidence>
<dbReference type="SUPFAM" id="SSF51395">
    <property type="entry name" value="FMN-linked oxidoreductases"/>
    <property type="match status" value="1"/>
</dbReference>
<dbReference type="Gene3D" id="3.50.50.60">
    <property type="entry name" value="FAD/NAD(P)-binding domain"/>
    <property type="match status" value="1"/>
</dbReference>
<dbReference type="InterPro" id="IPR036188">
    <property type="entry name" value="FAD/NAD-bd_sf"/>
</dbReference>
<evidence type="ECO:0000259" key="10">
    <source>
        <dbReference type="Pfam" id="PF00724"/>
    </source>
</evidence>